<keyword evidence="1" id="KW-0732">Signal</keyword>
<name>A0AAJ7EI98_PAPXU</name>
<evidence type="ECO:0000256" key="1">
    <source>
        <dbReference type="SAM" id="SignalP"/>
    </source>
</evidence>
<dbReference type="GeneID" id="106125655"/>
<feature type="signal peptide" evidence="1">
    <location>
        <begin position="1"/>
        <end position="22"/>
    </location>
</feature>
<dbReference type="Proteomes" id="UP000694872">
    <property type="component" value="Unplaced"/>
</dbReference>
<organism evidence="2">
    <name type="scientific">Papilio xuthus</name>
    <name type="common">Asian swallowtail butterfly</name>
    <dbReference type="NCBI Taxonomy" id="66420"/>
    <lineage>
        <taxon>Eukaryota</taxon>
        <taxon>Metazoa</taxon>
        <taxon>Ecdysozoa</taxon>
        <taxon>Arthropoda</taxon>
        <taxon>Hexapoda</taxon>
        <taxon>Insecta</taxon>
        <taxon>Pterygota</taxon>
        <taxon>Neoptera</taxon>
        <taxon>Endopterygota</taxon>
        <taxon>Lepidoptera</taxon>
        <taxon>Glossata</taxon>
        <taxon>Ditrysia</taxon>
        <taxon>Papilionoidea</taxon>
        <taxon>Papilionidae</taxon>
        <taxon>Papilioninae</taxon>
        <taxon>Papilio</taxon>
    </lineage>
</organism>
<proteinExistence type="predicted"/>
<gene>
    <name evidence="2" type="primary">LOC106125655</name>
</gene>
<dbReference type="KEGG" id="pxu:106125655"/>
<sequence>MLAKELFMTLITFIVFCHGTLDKNVNSRIKRLHEDLSKSEENVQITKNDEPTSRNDDLINLHIDDVTRLSQNIPKLSNIKNIITNSIPIPGQFLGDNNENQQTELNKKPNDSQGIESIKNNIDSTIVPTKRRPTKKKVAKNNKINDITRSDQNKLHNKPHNLTENLVRRLYIESNGNWEMMTFM</sequence>
<accession>A0AAJ7EI98</accession>
<evidence type="ECO:0000313" key="2">
    <source>
        <dbReference type="RefSeq" id="XP_013178390.1"/>
    </source>
</evidence>
<dbReference type="AlphaFoldDB" id="A0AAJ7EI98"/>
<dbReference type="RefSeq" id="XP_013178390.1">
    <property type="nucleotide sequence ID" value="XM_013322936.1"/>
</dbReference>
<reference evidence="2" key="1">
    <citation type="submission" date="2025-08" db="UniProtKB">
        <authorList>
            <consortium name="RefSeq"/>
        </authorList>
    </citation>
    <scope>IDENTIFICATION</scope>
</reference>
<protein>
    <submittedName>
        <fullName evidence="2">Uncharacterized protein LOC106125655</fullName>
    </submittedName>
</protein>
<feature type="chain" id="PRO_5042552791" evidence="1">
    <location>
        <begin position="23"/>
        <end position="184"/>
    </location>
</feature>